<reference evidence="3 4" key="1">
    <citation type="submission" date="2019-10" db="EMBL/GenBank/DDBJ databases">
        <title>Rubrobacter sp nov SCSIO 52915 isolated from a deep-sea sediment in the South China Sea.</title>
        <authorList>
            <person name="Chen R.W."/>
        </authorList>
    </citation>
    <scope>NUCLEOTIDE SEQUENCE [LARGE SCALE GENOMIC DNA]</scope>
    <source>
        <strain evidence="3 4">SCSIO 52915</strain>
    </source>
</reference>
<keyword evidence="4" id="KW-1185">Reference proteome</keyword>
<dbReference type="CDD" id="cd02233">
    <property type="entry name" value="cupin_HNL-like"/>
    <property type="match status" value="1"/>
</dbReference>
<evidence type="ECO:0000313" key="3">
    <source>
        <dbReference type="EMBL" id="QIN80442.1"/>
    </source>
</evidence>
<feature type="domain" description="Cupin type-2" evidence="2">
    <location>
        <begin position="40"/>
        <end position="107"/>
    </location>
</feature>
<dbReference type="EMBL" id="CP045121">
    <property type="protein sequence ID" value="QIN80442.1"/>
    <property type="molecule type" value="Genomic_DNA"/>
</dbReference>
<organism evidence="3 4">
    <name type="scientific">Rubrobacter marinus</name>
    <dbReference type="NCBI Taxonomy" id="2653852"/>
    <lineage>
        <taxon>Bacteria</taxon>
        <taxon>Bacillati</taxon>
        <taxon>Actinomycetota</taxon>
        <taxon>Rubrobacteria</taxon>
        <taxon>Rubrobacterales</taxon>
        <taxon>Rubrobacteraceae</taxon>
        <taxon>Rubrobacter</taxon>
    </lineage>
</organism>
<sequence length="133" mass="14198">MRVIPAIGAQSQRGPGEWFTGTVWRDASPPEGSPDVAVSRVLFEPGARTRWHTHPEGQILHVITGTGRAQKEGGEIVEIGPGDVVYFAPGERHWHGAAPDNPMLHLAINPAATSDGGTGWQEPVTDEEYGAEG</sequence>
<dbReference type="InterPro" id="IPR013096">
    <property type="entry name" value="Cupin_2"/>
</dbReference>
<dbReference type="PANTHER" id="PTHR43698">
    <property type="entry name" value="RIBD C-TERMINAL DOMAIN CONTAINING PROTEIN"/>
    <property type="match status" value="1"/>
</dbReference>
<gene>
    <name evidence="3" type="ORF">GBA65_20145</name>
</gene>
<dbReference type="RefSeq" id="WP_166398112.1">
    <property type="nucleotide sequence ID" value="NZ_CP045121.1"/>
</dbReference>
<evidence type="ECO:0000256" key="1">
    <source>
        <dbReference type="SAM" id="MobiDB-lite"/>
    </source>
</evidence>
<dbReference type="PANTHER" id="PTHR43698:SF1">
    <property type="entry name" value="BLL4564 PROTEIN"/>
    <property type="match status" value="1"/>
</dbReference>
<dbReference type="SUPFAM" id="SSF51182">
    <property type="entry name" value="RmlC-like cupins"/>
    <property type="match status" value="1"/>
</dbReference>
<feature type="region of interest" description="Disordered" evidence="1">
    <location>
        <begin position="112"/>
        <end position="133"/>
    </location>
</feature>
<name>A0A6G8Q1T7_9ACTN</name>
<dbReference type="InterPro" id="IPR014710">
    <property type="entry name" value="RmlC-like_jellyroll"/>
</dbReference>
<dbReference type="InterPro" id="IPR047263">
    <property type="entry name" value="HNL-like_cupin"/>
</dbReference>
<proteinExistence type="predicted"/>
<protein>
    <submittedName>
        <fullName evidence="3">Cupin domain-containing protein</fullName>
    </submittedName>
</protein>
<evidence type="ECO:0000313" key="4">
    <source>
        <dbReference type="Proteomes" id="UP000502706"/>
    </source>
</evidence>
<dbReference type="Proteomes" id="UP000502706">
    <property type="component" value="Chromosome"/>
</dbReference>
<evidence type="ECO:0000259" key="2">
    <source>
        <dbReference type="Pfam" id="PF07883"/>
    </source>
</evidence>
<dbReference type="Gene3D" id="2.60.120.10">
    <property type="entry name" value="Jelly Rolls"/>
    <property type="match status" value="1"/>
</dbReference>
<dbReference type="KEGG" id="rmar:GBA65_20145"/>
<feature type="compositionally biased region" description="Acidic residues" evidence="1">
    <location>
        <begin position="124"/>
        <end position="133"/>
    </location>
</feature>
<dbReference type="InterPro" id="IPR011051">
    <property type="entry name" value="RmlC_Cupin_sf"/>
</dbReference>
<accession>A0A6G8Q1T7</accession>
<dbReference type="AlphaFoldDB" id="A0A6G8Q1T7"/>
<dbReference type="Pfam" id="PF07883">
    <property type="entry name" value="Cupin_2"/>
    <property type="match status" value="1"/>
</dbReference>